<dbReference type="InterPro" id="IPR050320">
    <property type="entry name" value="N5-glutamine_MTase"/>
</dbReference>
<evidence type="ECO:0000256" key="4">
    <source>
        <dbReference type="ARBA" id="ARBA00048391"/>
    </source>
</evidence>
<keyword evidence="1 5" id="KW-0489">Methyltransferase</keyword>
<evidence type="ECO:0000256" key="1">
    <source>
        <dbReference type="ARBA" id="ARBA00022603"/>
    </source>
</evidence>
<dbReference type="CDD" id="cd02440">
    <property type="entry name" value="AdoMet_MTases"/>
    <property type="match status" value="1"/>
</dbReference>
<dbReference type="InterPro" id="IPR019874">
    <property type="entry name" value="RF_methyltr_PrmC"/>
</dbReference>
<dbReference type="NCBIfam" id="TIGR03534">
    <property type="entry name" value="RF_mod_PrmC"/>
    <property type="match status" value="1"/>
</dbReference>
<keyword evidence="2 5" id="KW-0808">Transferase</keyword>
<dbReference type="PROSITE" id="PS00092">
    <property type="entry name" value="N6_MTASE"/>
    <property type="match status" value="1"/>
</dbReference>
<feature type="domain" description="Methyltransferase small" evidence="6">
    <location>
        <begin position="108"/>
        <end position="182"/>
    </location>
</feature>
<comment type="caution">
    <text evidence="8">The sequence shown here is derived from an EMBL/GenBank/DDBJ whole genome shotgun (WGS) entry which is preliminary data.</text>
</comment>
<dbReference type="GO" id="GO:0032259">
    <property type="term" value="P:methylation"/>
    <property type="evidence" value="ECO:0007669"/>
    <property type="project" value="UniProtKB-KW"/>
</dbReference>
<accession>A0A399EXQ7</accession>
<dbReference type="HAMAP" id="MF_02126">
    <property type="entry name" value="RF_methyltr_PrmC"/>
    <property type="match status" value="1"/>
</dbReference>
<protein>
    <recommendedName>
        <fullName evidence="5">Release factor glutamine methyltransferase</fullName>
        <shortName evidence="5">RF MTase</shortName>
        <ecNumber evidence="5">2.1.1.297</ecNumber>
    </recommendedName>
    <alternativeName>
        <fullName evidence="5">N5-glutamine methyltransferase PrmC</fullName>
    </alternativeName>
    <alternativeName>
        <fullName evidence="5">Protein-(glutamine-N5) MTase PrmC</fullName>
    </alternativeName>
    <alternativeName>
        <fullName evidence="5">Protein-glutamine N-methyltransferase PrmC</fullName>
    </alternativeName>
</protein>
<feature type="domain" description="Release factor glutamine methyltransferase N-terminal" evidence="7">
    <location>
        <begin position="4"/>
        <end position="71"/>
    </location>
</feature>
<evidence type="ECO:0000313" key="9">
    <source>
        <dbReference type="Proteomes" id="UP000265715"/>
    </source>
</evidence>
<dbReference type="NCBIfam" id="TIGR00536">
    <property type="entry name" value="hemK_fam"/>
    <property type="match status" value="1"/>
</dbReference>
<dbReference type="InterPro" id="IPR040758">
    <property type="entry name" value="PrmC_N"/>
</dbReference>
<dbReference type="GO" id="GO:0003676">
    <property type="term" value="F:nucleic acid binding"/>
    <property type="evidence" value="ECO:0007669"/>
    <property type="project" value="InterPro"/>
</dbReference>
<dbReference type="Gene3D" id="3.40.50.150">
    <property type="entry name" value="Vaccinia Virus protein VP39"/>
    <property type="match status" value="1"/>
</dbReference>
<name>A0A399EXQ7_9DEIN</name>
<evidence type="ECO:0000256" key="3">
    <source>
        <dbReference type="ARBA" id="ARBA00022691"/>
    </source>
</evidence>
<dbReference type="AlphaFoldDB" id="A0A399EXQ7"/>
<dbReference type="GO" id="GO:0102559">
    <property type="term" value="F:peptide chain release factor N(5)-glutamine methyltransferase activity"/>
    <property type="evidence" value="ECO:0007669"/>
    <property type="project" value="UniProtKB-EC"/>
</dbReference>
<comment type="function">
    <text evidence="5">Methylates the class 1 translation termination release factors RF1/PrfA and RF2/PrfB on the glutamine residue of the universally conserved GGQ motif.</text>
</comment>
<feature type="binding site" evidence="5">
    <location>
        <position position="139"/>
    </location>
    <ligand>
        <name>S-adenosyl-L-methionine</name>
        <dbReference type="ChEBI" id="CHEBI:59789"/>
    </ligand>
</feature>
<dbReference type="InterPro" id="IPR004556">
    <property type="entry name" value="HemK-like"/>
</dbReference>
<dbReference type="InterPro" id="IPR029063">
    <property type="entry name" value="SAM-dependent_MTases_sf"/>
</dbReference>
<evidence type="ECO:0000259" key="6">
    <source>
        <dbReference type="Pfam" id="PF05175"/>
    </source>
</evidence>
<sequence>MRALLNELGNRLESAHKPSQEAYWLLAKALRTSSQGLLLRLGEEVGPGAEARVRGWLERRLAGYPLQLLLGDVEFCGLTLEVREGVLIPRPETEGLVELGLGLIARHPSPRVLDVGTGTGAVALAFKRARPDARVWATDVDPEAVGLARANAERLGLAVEVLEGAFTAGLGGFDLLISNPPYLPEAYRAEAPPELAYERDVALYSGSDGLDMPRELLKRAHEALEPGGWLALELSPDNAPTLAEEAAGQGWQGVQVEADLTGRPRFVVARKSAHGSPPPAPGSP</sequence>
<comment type="similarity">
    <text evidence="5">Belongs to the protein N5-glutamine methyltransferase family. PrmC subfamily.</text>
</comment>
<dbReference type="Proteomes" id="UP000265715">
    <property type="component" value="Unassembled WGS sequence"/>
</dbReference>
<evidence type="ECO:0000256" key="2">
    <source>
        <dbReference type="ARBA" id="ARBA00022679"/>
    </source>
</evidence>
<evidence type="ECO:0000256" key="5">
    <source>
        <dbReference type="HAMAP-Rule" id="MF_02126"/>
    </source>
</evidence>
<feature type="binding site" evidence="5">
    <location>
        <begin position="116"/>
        <end position="120"/>
    </location>
    <ligand>
        <name>S-adenosyl-L-methionine</name>
        <dbReference type="ChEBI" id="CHEBI:59789"/>
    </ligand>
</feature>
<feature type="binding site" evidence="5">
    <location>
        <position position="166"/>
    </location>
    <ligand>
        <name>S-adenosyl-L-methionine</name>
        <dbReference type="ChEBI" id="CHEBI:59789"/>
    </ligand>
</feature>
<feature type="binding site" evidence="5">
    <location>
        <begin position="179"/>
        <end position="182"/>
    </location>
    <ligand>
        <name>substrate</name>
    </ligand>
</feature>
<proteinExistence type="inferred from homology"/>
<feature type="binding site" evidence="5">
    <location>
        <position position="179"/>
    </location>
    <ligand>
        <name>S-adenosyl-L-methionine</name>
        <dbReference type="ChEBI" id="CHEBI:59789"/>
    </ligand>
</feature>
<gene>
    <name evidence="5 8" type="primary">prmC</name>
    <name evidence="8" type="ORF">Mterra_00975</name>
</gene>
<dbReference type="Pfam" id="PF17827">
    <property type="entry name" value="PrmC_N"/>
    <property type="match status" value="1"/>
</dbReference>
<dbReference type="InterPro" id="IPR007848">
    <property type="entry name" value="Small_mtfrase_dom"/>
</dbReference>
<dbReference type="SUPFAM" id="SSF53335">
    <property type="entry name" value="S-adenosyl-L-methionine-dependent methyltransferases"/>
    <property type="match status" value="1"/>
</dbReference>
<dbReference type="EMBL" id="QXDL01000026">
    <property type="protein sequence ID" value="RIH88513.1"/>
    <property type="molecule type" value="Genomic_DNA"/>
</dbReference>
<dbReference type="PANTHER" id="PTHR18895:SF74">
    <property type="entry name" value="MTRF1L RELEASE FACTOR GLUTAMINE METHYLTRANSFERASE"/>
    <property type="match status" value="1"/>
</dbReference>
<comment type="catalytic activity">
    <reaction evidence="4 5">
        <text>L-glutaminyl-[peptide chain release factor] + S-adenosyl-L-methionine = N(5)-methyl-L-glutaminyl-[peptide chain release factor] + S-adenosyl-L-homocysteine + H(+)</text>
        <dbReference type="Rhea" id="RHEA:42896"/>
        <dbReference type="Rhea" id="RHEA-COMP:10271"/>
        <dbReference type="Rhea" id="RHEA-COMP:10272"/>
        <dbReference type="ChEBI" id="CHEBI:15378"/>
        <dbReference type="ChEBI" id="CHEBI:30011"/>
        <dbReference type="ChEBI" id="CHEBI:57856"/>
        <dbReference type="ChEBI" id="CHEBI:59789"/>
        <dbReference type="ChEBI" id="CHEBI:61891"/>
        <dbReference type="EC" id="2.1.1.297"/>
    </reaction>
</comment>
<evidence type="ECO:0000259" key="7">
    <source>
        <dbReference type="Pfam" id="PF17827"/>
    </source>
</evidence>
<reference evidence="8 9" key="1">
    <citation type="submission" date="2018-08" db="EMBL/GenBank/DDBJ databases">
        <title>Meiothermus terrae DSM 26712 genome sequencing project.</title>
        <authorList>
            <person name="Da Costa M.S."/>
            <person name="Albuquerque L."/>
            <person name="Raposo P."/>
            <person name="Froufe H.J.C."/>
            <person name="Barroso C.S."/>
            <person name="Egas C."/>
        </authorList>
    </citation>
    <scope>NUCLEOTIDE SEQUENCE [LARGE SCALE GENOMIC DNA]</scope>
    <source>
        <strain evidence="8 9">DSM 26712</strain>
    </source>
</reference>
<dbReference type="InterPro" id="IPR002052">
    <property type="entry name" value="DNA_methylase_N6_adenine_CS"/>
</dbReference>
<dbReference type="Pfam" id="PF05175">
    <property type="entry name" value="MTS"/>
    <property type="match status" value="1"/>
</dbReference>
<keyword evidence="3 5" id="KW-0949">S-adenosyl-L-methionine</keyword>
<dbReference type="PANTHER" id="PTHR18895">
    <property type="entry name" value="HEMK METHYLTRANSFERASE"/>
    <property type="match status" value="1"/>
</dbReference>
<dbReference type="Gene3D" id="1.10.8.10">
    <property type="entry name" value="DNA helicase RuvA subunit, C-terminal domain"/>
    <property type="match status" value="1"/>
</dbReference>
<evidence type="ECO:0000313" key="8">
    <source>
        <dbReference type="EMBL" id="RIH88513.1"/>
    </source>
</evidence>
<keyword evidence="9" id="KW-1185">Reference proteome</keyword>
<dbReference type="EC" id="2.1.1.297" evidence="5"/>
<organism evidence="8 9">
    <name type="scientific">Calidithermus terrae</name>
    <dbReference type="NCBI Taxonomy" id="1408545"/>
    <lineage>
        <taxon>Bacteria</taxon>
        <taxon>Thermotogati</taxon>
        <taxon>Deinococcota</taxon>
        <taxon>Deinococci</taxon>
        <taxon>Thermales</taxon>
        <taxon>Thermaceae</taxon>
        <taxon>Calidithermus</taxon>
    </lineage>
</organism>